<dbReference type="EMBL" id="BGPR01072461">
    <property type="protein sequence ID" value="GBO45379.1"/>
    <property type="molecule type" value="Genomic_DNA"/>
</dbReference>
<organism evidence="2 3">
    <name type="scientific">Araneus ventricosus</name>
    <name type="common">Orbweaver spider</name>
    <name type="synonym">Epeira ventricosa</name>
    <dbReference type="NCBI Taxonomy" id="182803"/>
    <lineage>
        <taxon>Eukaryota</taxon>
        <taxon>Metazoa</taxon>
        <taxon>Ecdysozoa</taxon>
        <taxon>Arthropoda</taxon>
        <taxon>Chelicerata</taxon>
        <taxon>Arachnida</taxon>
        <taxon>Araneae</taxon>
        <taxon>Araneomorphae</taxon>
        <taxon>Entelegynae</taxon>
        <taxon>Araneoidea</taxon>
        <taxon>Araneidae</taxon>
        <taxon>Araneus</taxon>
    </lineage>
</organism>
<dbReference type="Proteomes" id="UP000499080">
    <property type="component" value="Unassembled WGS sequence"/>
</dbReference>
<evidence type="ECO:0000313" key="2">
    <source>
        <dbReference type="EMBL" id="GBO45379.1"/>
    </source>
</evidence>
<protein>
    <submittedName>
        <fullName evidence="2">Uncharacterized protein</fullName>
    </submittedName>
</protein>
<name>A0A4Y2X861_ARAVE</name>
<gene>
    <name evidence="2" type="ORF">AVEN_175797_1</name>
</gene>
<feature type="compositionally biased region" description="Polar residues" evidence="1">
    <location>
        <begin position="90"/>
        <end position="105"/>
    </location>
</feature>
<comment type="caution">
    <text evidence="2">The sequence shown here is derived from an EMBL/GenBank/DDBJ whole genome shotgun (WGS) entry which is preliminary data.</text>
</comment>
<reference evidence="2 3" key="1">
    <citation type="journal article" date="2019" name="Sci. Rep.">
        <title>Orb-weaving spider Araneus ventricosus genome elucidates the spidroin gene catalogue.</title>
        <authorList>
            <person name="Kono N."/>
            <person name="Nakamura H."/>
            <person name="Ohtoshi R."/>
            <person name="Moran D.A.P."/>
            <person name="Shinohara A."/>
            <person name="Yoshida Y."/>
            <person name="Fujiwara M."/>
            <person name="Mori M."/>
            <person name="Tomita M."/>
            <person name="Arakawa K."/>
        </authorList>
    </citation>
    <scope>NUCLEOTIDE SEQUENCE [LARGE SCALE GENOMIC DNA]</scope>
</reference>
<evidence type="ECO:0000313" key="3">
    <source>
        <dbReference type="Proteomes" id="UP000499080"/>
    </source>
</evidence>
<sequence length="111" mass="11595">MRGTLWSSKLCRPICLGRGGLVARYGLQGRGVPGSKSDFTKDASSGGLMHAKSDVVSKLPPACEPFPDPNPGFATVNHEGYFGSECGQMMGTTSEPASHSSSLHATPTKGR</sequence>
<feature type="non-terminal residue" evidence="2">
    <location>
        <position position="111"/>
    </location>
</feature>
<proteinExistence type="predicted"/>
<accession>A0A4Y2X861</accession>
<dbReference type="AlphaFoldDB" id="A0A4Y2X861"/>
<evidence type="ECO:0000256" key="1">
    <source>
        <dbReference type="SAM" id="MobiDB-lite"/>
    </source>
</evidence>
<feature type="region of interest" description="Disordered" evidence="1">
    <location>
        <begin position="87"/>
        <end position="111"/>
    </location>
</feature>
<keyword evidence="3" id="KW-1185">Reference proteome</keyword>